<evidence type="ECO:0000256" key="4">
    <source>
        <dbReference type="ARBA" id="ARBA00022692"/>
    </source>
</evidence>
<reference evidence="9 10" key="1">
    <citation type="journal article" date="2011" name="Front. Microbiol.">
        <title>Genomic signatures of strain selection and enhancement in Bacillus atrophaeus var. globigii, a historical biowarfare simulant.</title>
        <authorList>
            <person name="Gibbons H.S."/>
            <person name="Broomall S.M."/>
            <person name="McNew L.A."/>
            <person name="Daligault H."/>
            <person name="Chapman C."/>
            <person name="Bruce D."/>
            <person name="Karavis M."/>
            <person name="Krepps M."/>
            <person name="McGregor P.A."/>
            <person name="Hong C."/>
            <person name="Park K.H."/>
            <person name="Akmal A."/>
            <person name="Feldman A."/>
            <person name="Lin J.S."/>
            <person name="Chang W.E."/>
            <person name="Higgs B.W."/>
            <person name="Demirev P."/>
            <person name="Lindquist J."/>
            <person name="Liem A."/>
            <person name="Fochler E."/>
            <person name="Read T.D."/>
            <person name="Tapia R."/>
            <person name="Johnson S."/>
            <person name="Bishop-Lilly K.A."/>
            <person name="Detter C."/>
            <person name="Han C."/>
            <person name="Sozhamannan S."/>
            <person name="Rosenzweig C.N."/>
            <person name="Skowronski E.W."/>
        </authorList>
    </citation>
    <scope>NUCLEOTIDE SEQUENCE [LARGE SCALE GENOMIC DNA]</scope>
    <source>
        <strain evidence="9 10">1942</strain>
    </source>
</reference>
<evidence type="ECO:0000256" key="2">
    <source>
        <dbReference type="ARBA" id="ARBA00022448"/>
    </source>
</evidence>
<evidence type="ECO:0000256" key="7">
    <source>
        <dbReference type="SAM" id="Phobius"/>
    </source>
</evidence>
<keyword evidence="10" id="KW-1185">Reference proteome</keyword>
<keyword evidence="6 7" id="KW-0472">Membrane</keyword>
<feature type="domain" description="Major facilitator superfamily (MFS) profile" evidence="8">
    <location>
        <begin position="1"/>
        <end position="180"/>
    </location>
</feature>
<protein>
    <submittedName>
        <fullName evidence="9">YitZ</fullName>
    </submittedName>
</protein>
<evidence type="ECO:0000256" key="6">
    <source>
        <dbReference type="ARBA" id="ARBA00023136"/>
    </source>
</evidence>
<keyword evidence="3" id="KW-1003">Cell membrane</keyword>
<evidence type="ECO:0000259" key="8">
    <source>
        <dbReference type="PROSITE" id="PS50850"/>
    </source>
</evidence>
<dbReference type="InterPro" id="IPR036259">
    <property type="entry name" value="MFS_trans_sf"/>
</dbReference>
<keyword evidence="2" id="KW-0813">Transport</keyword>
<feature type="transmembrane region" description="Helical" evidence="7">
    <location>
        <begin position="42"/>
        <end position="59"/>
    </location>
</feature>
<evidence type="ECO:0000256" key="5">
    <source>
        <dbReference type="ARBA" id="ARBA00022989"/>
    </source>
</evidence>
<dbReference type="InterPro" id="IPR011701">
    <property type="entry name" value="MFS"/>
</dbReference>
<dbReference type="InterPro" id="IPR020846">
    <property type="entry name" value="MFS_dom"/>
</dbReference>
<keyword evidence="4 7" id="KW-0812">Transmembrane</keyword>
<evidence type="ECO:0000313" key="10">
    <source>
        <dbReference type="Proteomes" id="UP000006867"/>
    </source>
</evidence>
<dbReference type="Proteomes" id="UP000006867">
    <property type="component" value="Chromosome"/>
</dbReference>
<dbReference type="Gene3D" id="1.20.1250.20">
    <property type="entry name" value="MFS general substrate transporter like domains"/>
    <property type="match status" value="1"/>
</dbReference>
<keyword evidence="5 7" id="KW-1133">Transmembrane helix</keyword>
<dbReference type="GeneID" id="92916329"/>
<feature type="transmembrane region" description="Helical" evidence="7">
    <location>
        <begin position="133"/>
        <end position="151"/>
    </location>
</feature>
<organism evidence="9 10">
    <name type="scientific">Bacillus atrophaeus (strain 1942)</name>
    <dbReference type="NCBI Taxonomy" id="720555"/>
    <lineage>
        <taxon>Bacteria</taxon>
        <taxon>Bacillati</taxon>
        <taxon>Bacillota</taxon>
        <taxon>Bacilli</taxon>
        <taxon>Bacillales</taxon>
        <taxon>Bacillaceae</taxon>
        <taxon>Bacillus</taxon>
    </lineage>
</organism>
<comment type="subcellular location">
    <subcellularLocation>
        <location evidence="1">Cell membrane</location>
        <topology evidence="1">Multi-pass membrane protein</topology>
    </subcellularLocation>
</comment>
<dbReference type="Pfam" id="PF07690">
    <property type="entry name" value="MFS_1"/>
    <property type="match status" value="1"/>
</dbReference>
<dbReference type="PANTHER" id="PTHR43414:SF6">
    <property type="entry name" value="MULTIDRUG RESISTANCE PROTEIN MDTG"/>
    <property type="match status" value="1"/>
</dbReference>
<dbReference type="PANTHER" id="PTHR43414">
    <property type="entry name" value="MULTIDRUG RESISTANCE PROTEIN MDTG"/>
    <property type="match status" value="1"/>
</dbReference>
<sequence length="180" mass="20243">MKHNKLKWLILSQSSVFFASSLIFPFYILFIKNIGSSYTQFGLSYGLFGLSGALIHPLLGRLSARVDNRYFLMANSWGMAVLLLYFPHISDVSQVYIVQVLLGLLGAMQKHGEKILIADYTDSGERGRKIGSYHFWTAVFSAAAIILGGFLADFFTVHIIFYASSIVFFVSGLMLYQNRE</sequence>
<feature type="transmembrane region" description="Helical" evidence="7">
    <location>
        <begin position="157"/>
        <end position="176"/>
    </location>
</feature>
<name>A0ABM5LV18_BACA1</name>
<feature type="transmembrane region" description="Helical" evidence="7">
    <location>
        <begin position="9"/>
        <end position="30"/>
    </location>
</feature>
<dbReference type="PROSITE" id="PS50850">
    <property type="entry name" value="MFS"/>
    <property type="match status" value="1"/>
</dbReference>
<dbReference type="SUPFAM" id="SSF103473">
    <property type="entry name" value="MFS general substrate transporter"/>
    <property type="match status" value="1"/>
</dbReference>
<gene>
    <name evidence="9" type="ordered locus">BATR1942_03220</name>
</gene>
<proteinExistence type="predicted"/>
<evidence type="ECO:0000313" key="9">
    <source>
        <dbReference type="EMBL" id="ADP31600.1"/>
    </source>
</evidence>
<evidence type="ECO:0000256" key="1">
    <source>
        <dbReference type="ARBA" id="ARBA00004651"/>
    </source>
</evidence>
<dbReference type="RefSeq" id="WP_003327615.1">
    <property type="nucleotide sequence ID" value="NC_014639.1"/>
</dbReference>
<evidence type="ECO:0000256" key="3">
    <source>
        <dbReference type="ARBA" id="ARBA00022475"/>
    </source>
</evidence>
<feature type="transmembrane region" description="Helical" evidence="7">
    <location>
        <begin position="71"/>
        <end position="89"/>
    </location>
</feature>
<dbReference type="EMBL" id="CP002207">
    <property type="protein sequence ID" value="ADP31600.1"/>
    <property type="molecule type" value="Genomic_DNA"/>
</dbReference>
<accession>A0ABM5LV18</accession>